<dbReference type="InterPro" id="IPR004384">
    <property type="entry name" value="RNA_MeTrfase_TrmJ/LasT"/>
</dbReference>
<evidence type="ECO:0000313" key="9">
    <source>
        <dbReference type="Proteomes" id="UP000601789"/>
    </source>
</evidence>
<comment type="caution">
    <text evidence="8">The sequence shown here is derived from an EMBL/GenBank/DDBJ whole genome shotgun (WGS) entry which is preliminary data.</text>
</comment>
<evidence type="ECO:0000256" key="3">
    <source>
        <dbReference type="ARBA" id="ARBA00022679"/>
    </source>
</evidence>
<evidence type="ECO:0000313" key="8">
    <source>
        <dbReference type="EMBL" id="MBI1619285.1"/>
    </source>
</evidence>
<keyword evidence="5" id="KW-0963">Cytoplasm</keyword>
<evidence type="ECO:0000256" key="5">
    <source>
        <dbReference type="RuleBase" id="RU362024"/>
    </source>
</evidence>
<comment type="subcellular location">
    <subcellularLocation>
        <location evidence="5">Cytoplasm</location>
    </subcellularLocation>
</comment>
<dbReference type="Pfam" id="PF00588">
    <property type="entry name" value="SpoU_methylase"/>
    <property type="match status" value="1"/>
</dbReference>
<dbReference type="PANTHER" id="PTHR42786:SF7">
    <property type="entry name" value="TRNA_RRNA METHYLTRANSFERASE SPOU TYPE DOMAIN-CONTAINING PROTEIN"/>
    <property type="match status" value="1"/>
</dbReference>
<name>A0ABS0S9C2_9HYPH</name>
<dbReference type="Gene3D" id="1.10.8.590">
    <property type="match status" value="1"/>
</dbReference>
<dbReference type="GO" id="GO:0032259">
    <property type="term" value="P:methylation"/>
    <property type="evidence" value="ECO:0007669"/>
    <property type="project" value="UniProtKB-KW"/>
</dbReference>
<accession>A0ABS0S9C2</accession>
<keyword evidence="2 5" id="KW-0489">Methyltransferase</keyword>
<keyword evidence="5" id="KW-0819">tRNA processing</keyword>
<dbReference type="Proteomes" id="UP000601789">
    <property type="component" value="Unassembled WGS sequence"/>
</dbReference>
<dbReference type="InterPro" id="IPR001537">
    <property type="entry name" value="SpoU_MeTrfase"/>
</dbReference>
<comment type="subunit">
    <text evidence="5">Homodimer.</text>
</comment>
<dbReference type="CDD" id="cd18093">
    <property type="entry name" value="SpoU-like_TrmJ"/>
    <property type="match status" value="1"/>
</dbReference>
<dbReference type="InterPro" id="IPR029026">
    <property type="entry name" value="tRNA_m1G_MTases_N"/>
</dbReference>
<keyword evidence="9" id="KW-1185">Reference proteome</keyword>
<dbReference type="InterPro" id="IPR029028">
    <property type="entry name" value="Alpha/beta_knot_MTases"/>
</dbReference>
<feature type="region of interest" description="Disordered" evidence="6">
    <location>
        <begin position="314"/>
        <end position="344"/>
    </location>
</feature>
<comment type="similarity">
    <text evidence="1">Belongs to the class IV-like SAM-binding methyltransferase superfamily. RNA methyltransferase TrmH family.</text>
</comment>
<gene>
    <name evidence="5" type="primary">trmJ</name>
    <name evidence="8" type="ORF">IOD40_01225</name>
</gene>
<evidence type="ECO:0000259" key="7">
    <source>
        <dbReference type="Pfam" id="PF00588"/>
    </source>
</evidence>
<reference evidence="8 9" key="1">
    <citation type="submission" date="2020-10" db="EMBL/GenBank/DDBJ databases">
        <title>Aquamicrobium zhengzhouensis sp. nov., a exopolysaccharide producing bacterium isolated from farmland soil.</title>
        <authorList>
            <person name="Wang X."/>
        </authorList>
    </citation>
    <scope>NUCLEOTIDE SEQUENCE [LARGE SCALE GENOMIC DNA]</scope>
    <source>
        <strain evidence="9">cd-1</strain>
    </source>
</reference>
<protein>
    <recommendedName>
        <fullName evidence="5">tRNA (cytidine/uridine-2'-O-)-methyltransferase TrmJ</fullName>
        <ecNumber evidence="5">2.1.1.200</ecNumber>
    </recommendedName>
    <alternativeName>
        <fullName evidence="5">tRNA (cytidine(32)/uridine(32)-2'-O)-methyltransferase</fullName>
    </alternativeName>
    <alternativeName>
        <fullName evidence="5">tRNA Cm32/Um32 methyltransferase</fullName>
    </alternativeName>
</protein>
<dbReference type="GO" id="GO:0008168">
    <property type="term" value="F:methyltransferase activity"/>
    <property type="evidence" value="ECO:0007669"/>
    <property type="project" value="UniProtKB-KW"/>
</dbReference>
<feature type="domain" description="tRNA/rRNA methyltransferase SpoU type" evidence="7">
    <location>
        <begin position="79"/>
        <end position="229"/>
    </location>
</feature>
<dbReference type="Gene3D" id="3.40.1280.10">
    <property type="match status" value="1"/>
</dbReference>
<evidence type="ECO:0000256" key="2">
    <source>
        <dbReference type="ARBA" id="ARBA00022603"/>
    </source>
</evidence>
<dbReference type="EMBL" id="JADGMQ010000001">
    <property type="protein sequence ID" value="MBI1619285.1"/>
    <property type="molecule type" value="Genomic_DNA"/>
</dbReference>
<dbReference type="NCBIfam" id="TIGR00050">
    <property type="entry name" value="rRNA_methyl_1"/>
    <property type="match status" value="1"/>
</dbReference>
<evidence type="ECO:0000256" key="1">
    <source>
        <dbReference type="ARBA" id="ARBA00007228"/>
    </source>
</evidence>
<comment type="catalytic activity">
    <reaction evidence="5">
        <text>cytidine(32) in tRNA + S-adenosyl-L-methionine = 2'-O-methylcytidine(32) in tRNA + S-adenosyl-L-homocysteine + H(+)</text>
        <dbReference type="Rhea" id="RHEA:42932"/>
        <dbReference type="Rhea" id="RHEA-COMP:10288"/>
        <dbReference type="Rhea" id="RHEA-COMP:10289"/>
        <dbReference type="ChEBI" id="CHEBI:15378"/>
        <dbReference type="ChEBI" id="CHEBI:57856"/>
        <dbReference type="ChEBI" id="CHEBI:59789"/>
        <dbReference type="ChEBI" id="CHEBI:74495"/>
        <dbReference type="ChEBI" id="CHEBI:82748"/>
        <dbReference type="EC" id="2.1.1.200"/>
    </reaction>
</comment>
<evidence type="ECO:0000256" key="4">
    <source>
        <dbReference type="ARBA" id="ARBA00022691"/>
    </source>
</evidence>
<evidence type="ECO:0000256" key="6">
    <source>
        <dbReference type="SAM" id="MobiDB-lite"/>
    </source>
</evidence>
<comment type="catalytic activity">
    <reaction evidence="5">
        <text>uridine(32) in tRNA + S-adenosyl-L-methionine = 2'-O-methyluridine(32) in tRNA + S-adenosyl-L-homocysteine + H(+)</text>
        <dbReference type="Rhea" id="RHEA:42936"/>
        <dbReference type="Rhea" id="RHEA-COMP:10107"/>
        <dbReference type="Rhea" id="RHEA-COMP:10290"/>
        <dbReference type="ChEBI" id="CHEBI:15378"/>
        <dbReference type="ChEBI" id="CHEBI:57856"/>
        <dbReference type="ChEBI" id="CHEBI:59789"/>
        <dbReference type="ChEBI" id="CHEBI:65315"/>
        <dbReference type="ChEBI" id="CHEBI:74478"/>
        <dbReference type="EC" id="2.1.1.200"/>
    </reaction>
</comment>
<keyword evidence="4 5" id="KW-0949">S-adenosyl-L-methionine</keyword>
<dbReference type="EC" id="2.1.1.200" evidence="5"/>
<comment type="function">
    <text evidence="5">Catalyzes the formation of 2'O-methylated cytidine (Cm32) or 2'O-methylated uridine (Um32) at position 32 in tRNA.</text>
</comment>
<organism evidence="8 9">
    <name type="scientific">Aquamicrobium zhengzhouense</name>
    <dbReference type="NCBI Taxonomy" id="2781738"/>
    <lineage>
        <taxon>Bacteria</taxon>
        <taxon>Pseudomonadati</taxon>
        <taxon>Pseudomonadota</taxon>
        <taxon>Alphaproteobacteria</taxon>
        <taxon>Hyphomicrobiales</taxon>
        <taxon>Phyllobacteriaceae</taxon>
        <taxon>Aquamicrobium</taxon>
    </lineage>
</organism>
<feature type="compositionally biased region" description="Basic and acidic residues" evidence="6">
    <location>
        <begin position="315"/>
        <end position="344"/>
    </location>
</feature>
<sequence length="344" mass="37625">MNGFAAPIASPSGQAKASRACNSASLCIVPCSRNGKRRDRAECLQIACWLWQGQGRKTAGRFDVAGTDREKVLIQEGPAVILVEPQLGENIGMVARAMANFGLAELRIVNPRDGWPNEKARSAASKADHVIDGVRVFDTLPEALADLNYVIATTARERDGFKPVRGPVEAGRILRGRFQSGQRTGIMFGRERFGLYNEEVGLADEIVTFPVNPAFASLNIAQAVLLMSYEWMKAGMENELEPAFRAPEIVTAPKVALQGMIEHLEDALDVRGYFRPTAKKPKMVDNLRAVLTRPGFSEAEIKVLRGIIASLDYYSPKEPRGGSYPERKAKADAKAHGQESKADD</sequence>
<proteinExistence type="inferred from homology"/>
<dbReference type="SUPFAM" id="SSF75217">
    <property type="entry name" value="alpha/beta knot"/>
    <property type="match status" value="1"/>
</dbReference>
<dbReference type="PANTHER" id="PTHR42786">
    <property type="entry name" value="TRNA/RRNA METHYLTRANSFERASE"/>
    <property type="match status" value="1"/>
</dbReference>
<keyword evidence="3" id="KW-0808">Transferase</keyword>